<accession>A0A3M7RZT6</accession>
<proteinExistence type="predicted"/>
<reference evidence="1 2" key="1">
    <citation type="journal article" date="2018" name="Sci. Rep.">
        <title>Genomic signatures of local adaptation to the degree of environmental predictability in rotifers.</title>
        <authorList>
            <person name="Franch-Gras L."/>
            <person name="Hahn C."/>
            <person name="Garcia-Roger E.M."/>
            <person name="Carmona M.J."/>
            <person name="Serra M."/>
            <person name="Gomez A."/>
        </authorList>
    </citation>
    <scope>NUCLEOTIDE SEQUENCE [LARGE SCALE GENOMIC DNA]</scope>
    <source>
        <strain evidence="1">HYR1</strain>
    </source>
</reference>
<name>A0A3M7RZT6_BRAPC</name>
<comment type="caution">
    <text evidence="1">The sequence shown here is derived from an EMBL/GenBank/DDBJ whole genome shotgun (WGS) entry which is preliminary data.</text>
</comment>
<gene>
    <name evidence="1" type="ORF">BpHYR1_011988</name>
</gene>
<dbReference type="Proteomes" id="UP000276133">
    <property type="component" value="Unassembled WGS sequence"/>
</dbReference>
<dbReference type="AlphaFoldDB" id="A0A3M7RZT6"/>
<protein>
    <submittedName>
        <fullName evidence="1">Uncharacterized protein</fullName>
    </submittedName>
</protein>
<dbReference type="EMBL" id="REGN01002302">
    <property type="protein sequence ID" value="RNA28992.1"/>
    <property type="molecule type" value="Genomic_DNA"/>
</dbReference>
<evidence type="ECO:0000313" key="2">
    <source>
        <dbReference type="Proteomes" id="UP000276133"/>
    </source>
</evidence>
<keyword evidence="2" id="KW-1185">Reference proteome</keyword>
<evidence type="ECO:0000313" key="1">
    <source>
        <dbReference type="EMBL" id="RNA28992.1"/>
    </source>
</evidence>
<sequence>MYMDVCVCVSFQILGNKKIKSFEAFENKIPKHEPFLSSDCPKHVLKILATDTSSSHGQKRKKNYNIVRQIN</sequence>
<organism evidence="1 2">
    <name type="scientific">Brachionus plicatilis</name>
    <name type="common">Marine rotifer</name>
    <name type="synonym">Brachionus muelleri</name>
    <dbReference type="NCBI Taxonomy" id="10195"/>
    <lineage>
        <taxon>Eukaryota</taxon>
        <taxon>Metazoa</taxon>
        <taxon>Spiralia</taxon>
        <taxon>Gnathifera</taxon>
        <taxon>Rotifera</taxon>
        <taxon>Eurotatoria</taxon>
        <taxon>Monogononta</taxon>
        <taxon>Pseudotrocha</taxon>
        <taxon>Ploima</taxon>
        <taxon>Brachionidae</taxon>
        <taxon>Brachionus</taxon>
    </lineage>
</organism>